<proteinExistence type="predicted"/>
<name>C5RA57_WEIPA</name>
<evidence type="ECO:0000313" key="1">
    <source>
        <dbReference type="EMBL" id="EER74911.1"/>
    </source>
</evidence>
<dbReference type="STRING" id="585506.HMPREF0877_0852"/>
<organism evidence="1 2">
    <name type="scientific">Weissella paramesenteroides ATCC 33313</name>
    <dbReference type="NCBI Taxonomy" id="585506"/>
    <lineage>
        <taxon>Bacteria</taxon>
        <taxon>Bacillati</taxon>
        <taxon>Bacillota</taxon>
        <taxon>Bacilli</taxon>
        <taxon>Lactobacillales</taxon>
        <taxon>Lactobacillaceae</taxon>
        <taxon>Weissella</taxon>
    </lineage>
</organism>
<dbReference type="AlphaFoldDB" id="C5RA57"/>
<dbReference type="RefSeq" id="WP_002828422.1">
    <property type="nucleotide sequence ID" value="NZ_GG697130.1"/>
</dbReference>
<comment type="caution">
    <text evidence="1">The sequence shown here is derived from an EMBL/GenBank/DDBJ whole genome shotgun (WGS) entry which is preliminary data.</text>
</comment>
<keyword evidence="2" id="KW-1185">Reference proteome</keyword>
<sequence>MNLQNKALVPVGNFLQSLTLPAQVSRARTKLVASLNAELQNLAESEKQLVADFNGEVNEQGQINWSDGVAPIEYHTEHAVLLNEEVTIELNQPTLMKALKEYFAEWNEDIDPQYAEAFDAFFDALETEQEN</sequence>
<dbReference type="Proteomes" id="UP000004528">
    <property type="component" value="Unassembled WGS sequence"/>
</dbReference>
<dbReference type="EMBL" id="ACKU01000012">
    <property type="protein sequence ID" value="EER74911.1"/>
    <property type="molecule type" value="Genomic_DNA"/>
</dbReference>
<reference evidence="1 2" key="1">
    <citation type="submission" date="2009-04" db="EMBL/GenBank/DDBJ databases">
        <authorList>
            <person name="Qin X."/>
            <person name="Bachman B."/>
            <person name="Battles P."/>
            <person name="Bell A."/>
            <person name="Bess C."/>
            <person name="Bickham C."/>
            <person name="Chaboub L."/>
            <person name="Chen D."/>
            <person name="Coyle M."/>
            <person name="Deiros D.R."/>
            <person name="Dinh H."/>
            <person name="Forbes L."/>
            <person name="Fowler G."/>
            <person name="Francisco L."/>
            <person name="Fu Q."/>
            <person name="Gubbala S."/>
            <person name="Hale W."/>
            <person name="Han Y."/>
            <person name="Hemphill L."/>
            <person name="Highlander S.K."/>
            <person name="Hirani K."/>
            <person name="Hogues M."/>
            <person name="Jackson L."/>
            <person name="Jakkamsetti A."/>
            <person name="Javaid M."/>
            <person name="Jiang H."/>
            <person name="Korchina V."/>
            <person name="Kovar C."/>
            <person name="Lara F."/>
            <person name="Lee S."/>
            <person name="Mata R."/>
            <person name="Mathew T."/>
            <person name="Moen C."/>
            <person name="Morales K."/>
            <person name="Munidasa M."/>
            <person name="Nazareth L."/>
            <person name="Ngo R."/>
            <person name="Nguyen L."/>
            <person name="Okwuonu G."/>
            <person name="Ongeri F."/>
            <person name="Patil S."/>
            <person name="Petrosino J."/>
            <person name="Pham C."/>
            <person name="Pham P."/>
            <person name="Pu L.-L."/>
            <person name="Puazo M."/>
            <person name="Raj R."/>
            <person name="Reid J."/>
            <person name="Rouhana J."/>
            <person name="Saada N."/>
            <person name="Shang Y."/>
            <person name="Simmons D."/>
            <person name="Thornton R."/>
            <person name="Warren J."/>
            <person name="Weissenberger G."/>
            <person name="Zhang J."/>
            <person name="Zhang L."/>
            <person name="Zhou C."/>
            <person name="Zhu D."/>
            <person name="Muzny D."/>
            <person name="Worley K."/>
            <person name="Gibbs R."/>
        </authorList>
    </citation>
    <scope>NUCLEOTIDE SEQUENCE [LARGE SCALE GENOMIC DNA]</scope>
    <source>
        <strain evidence="1 2">ATCC 33313</strain>
    </source>
</reference>
<protein>
    <submittedName>
        <fullName evidence="1">Uncharacterized protein</fullName>
    </submittedName>
</protein>
<evidence type="ECO:0000313" key="2">
    <source>
        <dbReference type="Proteomes" id="UP000004528"/>
    </source>
</evidence>
<accession>C5RA57</accession>
<gene>
    <name evidence="1" type="ORF">HMPREF0877_0852</name>
</gene>
<dbReference type="OrthoDB" id="2149712at2"/>
<dbReference type="HOGENOM" id="CLU_1926736_0_0_9"/>